<keyword evidence="12" id="KW-1185">Reference proteome</keyword>
<dbReference type="InterPro" id="IPR013525">
    <property type="entry name" value="ABC2_TM"/>
</dbReference>
<evidence type="ECO:0000256" key="4">
    <source>
        <dbReference type="ARBA" id="ARBA00022475"/>
    </source>
</evidence>
<reference evidence="12" key="1">
    <citation type="submission" date="2018-05" db="EMBL/GenBank/DDBJ databases">
        <title>Ignatzschineria dubaiensis sp. nov., isolated from necrotic foot tissues of dromedaries (Camelus dromedarius) and associated maggots in Dubai, United Arab Emirates.</title>
        <authorList>
            <person name="Tsang C.C."/>
            <person name="Tang J.Y.M."/>
            <person name="Fong J.Y.H."/>
            <person name="Kinne J."/>
            <person name="Lee H.H."/>
            <person name="Joseph M."/>
            <person name="Jose S."/>
            <person name="Schuster R.K."/>
            <person name="Tang Y."/>
            <person name="Sivakumar S."/>
            <person name="Chen J.H.K."/>
            <person name="Teng J.L.L."/>
            <person name="Lau S.K.P."/>
            <person name="Wernery U."/>
            <person name="Woo P.C.Y."/>
        </authorList>
    </citation>
    <scope>NUCLEOTIDE SEQUENCE [LARGE SCALE GENOMIC DNA]</scope>
    <source>
        <strain evidence="12">KCTC 22644</strain>
    </source>
</reference>
<feature type="domain" description="ABC transmembrane type-2" evidence="10">
    <location>
        <begin position="34"/>
        <end position="259"/>
    </location>
</feature>
<dbReference type="Pfam" id="PF01061">
    <property type="entry name" value="ABC2_membrane"/>
    <property type="match status" value="1"/>
</dbReference>
<evidence type="ECO:0000313" key="11">
    <source>
        <dbReference type="EMBL" id="PWD81506.1"/>
    </source>
</evidence>
<feature type="transmembrane region" description="Helical" evidence="9">
    <location>
        <begin position="148"/>
        <end position="172"/>
    </location>
</feature>
<dbReference type="InterPro" id="IPR047817">
    <property type="entry name" value="ABC2_TM_bact-type"/>
</dbReference>
<comment type="similarity">
    <text evidence="2 9">Belongs to the ABC-2 integral membrane protein family.</text>
</comment>
<dbReference type="AlphaFoldDB" id="A0A2U2AFS6"/>
<dbReference type="InterPro" id="IPR000412">
    <property type="entry name" value="ABC_2_transport"/>
</dbReference>
<dbReference type="PRINTS" id="PR00164">
    <property type="entry name" value="ABC2TRNSPORT"/>
</dbReference>
<comment type="caution">
    <text evidence="11">The sequence shown here is derived from an EMBL/GenBank/DDBJ whole genome shotgun (WGS) entry which is preliminary data.</text>
</comment>
<evidence type="ECO:0000259" key="10">
    <source>
        <dbReference type="PROSITE" id="PS51012"/>
    </source>
</evidence>
<keyword evidence="3 9" id="KW-0813">Transport</keyword>
<evidence type="ECO:0000256" key="2">
    <source>
        <dbReference type="ARBA" id="ARBA00007783"/>
    </source>
</evidence>
<evidence type="ECO:0000313" key="12">
    <source>
        <dbReference type="Proteomes" id="UP000245020"/>
    </source>
</evidence>
<keyword evidence="6 9" id="KW-0812">Transmembrane</keyword>
<dbReference type="PROSITE" id="PS51012">
    <property type="entry name" value="ABC_TM2"/>
    <property type="match status" value="1"/>
</dbReference>
<dbReference type="PANTHER" id="PTHR30413:SF8">
    <property type="entry name" value="TRANSPORT PERMEASE PROTEIN"/>
    <property type="match status" value="1"/>
</dbReference>
<feature type="transmembrane region" description="Helical" evidence="9">
    <location>
        <begin position="69"/>
        <end position="89"/>
    </location>
</feature>
<protein>
    <recommendedName>
        <fullName evidence="9">Transport permease protein</fullName>
    </recommendedName>
</protein>
<keyword evidence="4 9" id="KW-1003">Cell membrane</keyword>
<proteinExistence type="inferred from homology"/>
<organism evidence="11 12">
    <name type="scientific">Ignatzschineria ureiclastica</name>
    <dbReference type="NCBI Taxonomy" id="472582"/>
    <lineage>
        <taxon>Bacteria</taxon>
        <taxon>Pseudomonadati</taxon>
        <taxon>Pseudomonadota</taxon>
        <taxon>Gammaproteobacteria</taxon>
        <taxon>Cardiobacteriales</taxon>
        <taxon>Ignatzschineriaceae</taxon>
        <taxon>Ignatzschineria</taxon>
    </lineage>
</organism>
<dbReference type="GO" id="GO:0140359">
    <property type="term" value="F:ABC-type transporter activity"/>
    <property type="evidence" value="ECO:0007669"/>
    <property type="project" value="InterPro"/>
</dbReference>
<keyword evidence="5" id="KW-0997">Cell inner membrane</keyword>
<accession>A0A2U2AFS6</accession>
<gene>
    <name evidence="11" type="ORF">DC083_03400</name>
</gene>
<keyword evidence="8 9" id="KW-0472">Membrane</keyword>
<evidence type="ECO:0000256" key="9">
    <source>
        <dbReference type="RuleBase" id="RU361157"/>
    </source>
</evidence>
<dbReference type="OrthoDB" id="9814458at2"/>
<evidence type="ECO:0000256" key="8">
    <source>
        <dbReference type="ARBA" id="ARBA00023136"/>
    </source>
</evidence>
<name>A0A2U2AFS6_9GAMM</name>
<evidence type="ECO:0000256" key="6">
    <source>
        <dbReference type="ARBA" id="ARBA00022692"/>
    </source>
</evidence>
<dbReference type="EMBL" id="QEWQ01000002">
    <property type="protein sequence ID" value="PWD81506.1"/>
    <property type="molecule type" value="Genomic_DNA"/>
</dbReference>
<evidence type="ECO:0000256" key="7">
    <source>
        <dbReference type="ARBA" id="ARBA00022989"/>
    </source>
</evidence>
<feature type="transmembrane region" description="Helical" evidence="9">
    <location>
        <begin position="237"/>
        <end position="256"/>
    </location>
</feature>
<feature type="transmembrane region" description="Helical" evidence="9">
    <location>
        <begin position="110"/>
        <end position="136"/>
    </location>
</feature>
<feature type="transmembrane region" description="Helical" evidence="9">
    <location>
        <begin position="179"/>
        <end position="200"/>
    </location>
</feature>
<dbReference type="GO" id="GO:0015920">
    <property type="term" value="P:lipopolysaccharide transport"/>
    <property type="evidence" value="ECO:0007669"/>
    <property type="project" value="TreeGrafter"/>
</dbReference>
<evidence type="ECO:0000256" key="3">
    <source>
        <dbReference type="ARBA" id="ARBA00022448"/>
    </source>
</evidence>
<feature type="transmembrane region" description="Helical" evidence="9">
    <location>
        <begin position="36"/>
        <end position="57"/>
    </location>
</feature>
<sequence length="264" mass="30568">MSQVLKRKPFQIMQDVLFALVLREYLTRFGERRMGAFWMLFEPAAHIGVMIFIFSIIRARSVPGMEYPMFFLTGIIPFFLMRNIIFKLMDSIGANQALFAYPNIKIFDTYVARVLVEVSISSVIYGVFIFILGFWAGYDVLVAYPLEWLYALTIAILFSFGLGIILSVITIVMPNVKSFIRILFLPIYLISGIIFPLWIIPEKYLPWVLWNPFAHIISNIREAVFSNYPEISGVSQIYPFICTVLVLFVGAGLYRIRRQRLLVR</sequence>
<dbReference type="PANTHER" id="PTHR30413">
    <property type="entry name" value="INNER MEMBRANE TRANSPORT PERMEASE"/>
    <property type="match status" value="1"/>
</dbReference>
<dbReference type="Proteomes" id="UP000245020">
    <property type="component" value="Unassembled WGS sequence"/>
</dbReference>
<comment type="subcellular location">
    <subcellularLocation>
        <location evidence="1 9">Cell inner membrane</location>
        <topology evidence="1 9">Multi-pass membrane protein</topology>
    </subcellularLocation>
</comment>
<dbReference type="GO" id="GO:0043190">
    <property type="term" value="C:ATP-binding cassette (ABC) transporter complex"/>
    <property type="evidence" value="ECO:0007669"/>
    <property type="project" value="InterPro"/>
</dbReference>
<evidence type="ECO:0000256" key="5">
    <source>
        <dbReference type="ARBA" id="ARBA00022519"/>
    </source>
</evidence>
<evidence type="ECO:0000256" key="1">
    <source>
        <dbReference type="ARBA" id="ARBA00004429"/>
    </source>
</evidence>
<dbReference type="RefSeq" id="WP_109188864.1">
    <property type="nucleotide sequence ID" value="NZ_BMYA01000005.1"/>
</dbReference>
<keyword evidence="7 9" id="KW-1133">Transmembrane helix</keyword>